<dbReference type="STRING" id="765257.A0A0C9Z1X3"/>
<reference evidence="2" key="2">
    <citation type="submission" date="2015-01" db="EMBL/GenBank/DDBJ databases">
        <title>Evolutionary Origins and Diversification of the Mycorrhizal Mutualists.</title>
        <authorList>
            <consortium name="DOE Joint Genome Institute"/>
            <consortium name="Mycorrhizal Genomics Consortium"/>
            <person name="Kohler A."/>
            <person name="Kuo A."/>
            <person name="Nagy L.G."/>
            <person name="Floudas D."/>
            <person name="Copeland A."/>
            <person name="Barry K.W."/>
            <person name="Cichocki N."/>
            <person name="Veneault-Fourrey C."/>
            <person name="LaButti K."/>
            <person name="Lindquist E.A."/>
            <person name="Lipzen A."/>
            <person name="Lundell T."/>
            <person name="Morin E."/>
            <person name="Murat C."/>
            <person name="Riley R."/>
            <person name="Ohm R."/>
            <person name="Sun H."/>
            <person name="Tunlid A."/>
            <person name="Henrissat B."/>
            <person name="Grigoriev I.V."/>
            <person name="Hibbett D.S."/>
            <person name="Martin F."/>
        </authorList>
    </citation>
    <scope>NUCLEOTIDE SEQUENCE [LARGE SCALE GENOMIC DNA]</scope>
    <source>
        <strain evidence="2">441</strain>
    </source>
</reference>
<dbReference type="Proteomes" id="UP000054018">
    <property type="component" value="Unassembled WGS sequence"/>
</dbReference>
<dbReference type="AlphaFoldDB" id="A0A0C9Z1X3"/>
<name>A0A0C9Z1X3_9AGAM</name>
<gene>
    <name evidence="1" type="ORF">PISMIDRAFT_113503</name>
</gene>
<accession>A0A0C9Z1X3</accession>
<dbReference type="EMBL" id="KN833859">
    <property type="protein sequence ID" value="KIK16382.1"/>
    <property type="molecule type" value="Genomic_DNA"/>
</dbReference>
<dbReference type="OrthoDB" id="3246013at2759"/>
<evidence type="ECO:0000313" key="1">
    <source>
        <dbReference type="EMBL" id="KIK16382.1"/>
    </source>
</evidence>
<reference evidence="1 2" key="1">
    <citation type="submission" date="2014-04" db="EMBL/GenBank/DDBJ databases">
        <authorList>
            <consortium name="DOE Joint Genome Institute"/>
            <person name="Kuo A."/>
            <person name="Kohler A."/>
            <person name="Costa M.D."/>
            <person name="Nagy L.G."/>
            <person name="Floudas D."/>
            <person name="Copeland A."/>
            <person name="Barry K.W."/>
            <person name="Cichocki N."/>
            <person name="Veneault-Fourrey C."/>
            <person name="LaButti K."/>
            <person name="Lindquist E.A."/>
            <person name="Lipzen A."/>
            <person name="Lundell T."/>
            <person name="Morin E."/>
            <person name="Murat C."/>
            <person name="Sun H."/>
            <person name="Tunlid A."/>
            <person name="Henrissat B."/>
            <person name="Grigoriev I.V."/>
            <person name="Hibbett D.S."/>
            <person name="Martin F."/>
            <person name="Nordberg H.P."/>
            <person name="Cantor M.N."/>
            <person name="Hua S.X."/>
        </authorList>
    </citation>
    <scope>NUCLEOTIDE SEQUENCE [LARGE SCALE GENOMIC DNA]</scope>
    <source>
        <strain evidence="1 2">441</strain>
    </source>
</reference>
<keyword evidence="2" id="KW-1185">Reference proteome</keyword>
<proteinExistence type="predicted"/>
<organism evidence="1 2">
    <name type="scientific">Pisolithus microcarpus 441</name>
    <dbReference type="NCBI Taxonomy" id="765257"/>
    <lineage>
        <taxon>Eukaryota</taxon>
        <taxon>Fungi</taxon>
        <taxon>Dikarya</taxon>
        <taxon>Basidiomycota</taxon>
        <taxon>Agaricomycotina</taxon>
        <taxon>Agaricomycetes</taxon>
        <taxon>Agaricomycetidae</taxon>
        <taxon>Boletales</taxon>
        <taxon>Sclerodermatineae</taxon>
        <taxon>Pisolithaceae</taxon>
        <taxon>Pisolithus</taxon>
    </lineage>
</organism>
<protein>
    <submittedName>
        <fullName evidence="1">Uncharacterized protein</fullName>
    </submittedName>
</protein>
<sequence>MFHAFLEFCYIMQWNILMEKDLDDLNEALAWFYQYHEVFKTTGVITTFSLPHQHAMKHYKQLIQLFGTPNRLCSSITESKHVKAVKKPYQCTNKYRALGQMLLINQHLDKLAALWVDFDSQGMLEGTCLSAVLNHLGKVLLWNTT</sequence>
<dbReference type="HOGENOM" id="CLU_006344_6_1_1"/>
<evidence type="ECO:0000313" key="2">
    <source>
        <dbReference type="Proteomes" id="UP000054018"/>
    </source>
</evidence>